<organism evidence="1 2">
    <name type="scientific">Nocardia asteroides NBRC 15531</name>
    <dbReference type="NCBI Taxonomy" id="1110697"/>
    <lineage>
        <taxon>Bacteria</taxon>
        <taxon>Bacillati</taxon>
        <taxon>Actinomycetota</taxon>
        <taxon>Actinomycetes</taxon>
        <taxon>Mycobacteriales</taxon>
        <taxon>Nocardiaceae</taxon>
        <taxon>Nocardia</taxon>
    </lineage>
</organism>
<sequence>MNEFEYVLGTGDPLAHPWSGDAESALADTGSAALWLDVTLDAGIDDALWDAERAAAADLAALPDIPLVAVDHRAVLAQDPPGAVSRPPWLDGH</sequence>
<dbReference type="EMBL" id="BAFO02000017">
    <property type="protein sequence ID" value="GAD83034.1"/>
    <property type="molecule type" value="Genomic_DNA"/>
</dbReference>
<proteinExistence type="predicted"/>
<name>U5ECX5_NOCAS</name>
<comment type="caution">
    <text evidence="1">The sequence shown here is derived from an EMBL/GenBank/DDBJ whole genome shotgun (WGS) entry which is preliminary data.</text>
</comment>
<keyword evidence="2" id="KW-1185">Reference proteome</keyword>
<dbReference type="AlphaFoldDB" id="U5ECX5"/>
<evidence type="ECO:0000313" key="2">
    <source>
        <dbReference type="Proteomes" id="UP000017048"/>
    </source>
</evidence>
<reference evidence="1 2" key="1">
    <citation type="journal article" date="2014" name="BMC Genomics">
        <title>Genome based analysis of type-I polyketide synthase and nonribosomal peptide synthetase gene clusters in seven strains of five representative Nocardia species.</title>
        <authorList>
            <person name="Komaki H."/>
            <person name="Ichikawa N."/>
            <person name="Hosoyama A."/>
            <person name="Takahashi-Nakaguchi A."/>
            <person name="Matsuzawa T."/>
            <person name="Suzuki K."/>
            <person name="Fujita N."/>
            <person name="Gonoi T."/>
        </authorList>
    </citation>
    <scope>NUCLEOTIDE SEQUENCE [LARGE SCALE GENOMIC DNA]</scope>
    <source>
        <strain evidence="1 2">NBRC 15531</strain>
    </source>
</reference>
<dbReference type="GeneID" id="91514341"/>
<dbReference type="RefSeq" id="WP_019050097.1">
    <property type="nucleotide sequence ID" value="NZ_BAFO02000017.1"/>
</dbReference>
<protein>
    <submittedName>
        <fullName evidence="1">Uncharacterized protein</fullName>
    </submittedName>
</protein>
<dbReference type="Proteomes" id="UP000017048">
    <property type="component" value="Unassembled WGS sequence"/>
</dbReference>
<dbReference type="OrthoDB" id="3700985at2"/>
<accession>U5ECX5</accession>
<gene>
    <name evidence="1" type="ORF">NCAST_17_00160</name>
</gene>
<evidence type="ECO:0000313" key="1">
    <source>
        <dbReference type="EMBL" id="GAD83034.1"/>
    </source>
</evidence>